<dbReference type="EMBL" id="JACHHN010000001">
    <property type="protein sequence ID" value="MBB5189922.1"/>
    <property type="molecule type" value="Genomic_DNA"/>
</dbReference>
<evidence type="ECO:0000313" key="5">
    <source>
        <dbReference type="EMBL" id="MBB5189922.1"/>
    </source>
</evidence>
<dbReference type="PANTHER" id="PTHR30524:SF0">
    <property type="entry name" value="ALTRONATE OXIDOREDUCTASE-RELATED"/>
    <property type="match status" value="1"/>
</dbReference>
<keyword evidence="2" id="KW-0520">NAD</keyword>
<dbReference type="GO" id="GO:0005829">
    <property type="term" value="C:cytosol"/>
    <property type="evidence" value="ECO:0007669"/>
    <property type="project" value="TreeGrafter"/>
</dbReference>
<evidence type="ECO:0000259" key="3">
    <source>
        <dbReference type="Pfam" id="PF01232"/>
    </source>
</evidence>
<feature type="domain" description="Mannitol dehydrogenase N-terminal" evidence="3">
    <location>
        <begin position="15"/>
        <end position="260"/>
    </location>
</feature>
<keyword evidence="1 5" id="KW-0560">Oxidoreductase</keyword>
<dbReference type="EC" id="1.1.1.58" evidence="5"/>
<proteinExistence type="predicted"/>
<dbReference type="Gene3D" id="1.10.1040.10">
    <property type="entry name" value="N-(1-d-carboxylethyl)-l-norvaline Dehydrogenase, domain 2"/>
    <property type="match status" value="1"/>
</dbReference>
<evidence type="ECO:0000259" key="4">
    <source>
        <dbReference type="Pfam" id="PF08125"/>
    </source>
</evidence>
<dbReference type="Pfam" id="PF01232">
    <property type="entry name" value="Mannitol_dh"/>
    <property type="match status" value="1"/>
</dbReference>
<keyword evidence="6" id="KW-1185">Reference proteome</keyword>
<dbReference type="InterPro" id="IPR008927">
    <property type="entry name" value="6-PGluconate_DH-like_C_sf"/>
</dbReference>
<comment type="caution">
    <text evidence="5">The sequence shown here is derived from an EMBL/GenBank/DDBJ whole genome shotgun (WGS) entry which is preliminary data.</text>
</comment>
<sequence length="476" mass="52774">MQTLQREKPFNRPIRFLQFGEGNFLRAFVDWQIDLLNERTGLDAGVVVVRPRGNPSLPLLDVQGGVFTTLIRGLDESGKPVKTYRKIECVEREIDLGEHYAQYLALAANPDLRFVVSNTTEAGIATNDTDRLEDSPPATFPAKLTRFLHERFKHFGGAADKGLVLLPCELIDYNGDALRAAVLHFARLWQLGERFEAWLGGACTFCSTLVDRIVTGYPQAEMAQIDEELGYHDQFLVTAEYFYLFVIQGPQWLAKELKLDGAGLNIRLVDDITPYKQRKVGVLNGGHTVLVPVALLAGLHEVGEAVADPVVGPFLLDVLNEEIIPALPLERAELDSFAADVLRRFRNPYIHHRLESIALNSWSKYAARVLPQLLQYQRSTGKLPQRLLIALAATMVLYRGKLIKLSDDPAWLAWFEAGWGKVDAGQWTLPQLATEWLGNVALWGQDLNGVAGLSDALAGILGTIETQGIAALISQG</sequence>
<dbReference type="Gene3D" id="3.40.50.720">
    <property type="entry name" value="NAD(P)-binding Rossmann-like Domain"/>
    <property type="match status" value="1"/>
</dbReference>
<evidence type="ECO:0000256" key="2">
    <source>
        <dbReference type="ARBA" id="ARBA00023027"/>
    </source>
</evidence>
<feature type="domain" description="Mannitol dehydrogenase C-terminal" evidence="4">
    <location>
        <begin position="271"/>
        <end position="453"/>
    </location>
</feature>
<dbReference type="GO" id="GO:0019592">
    <property type="term" value="P:mannitol catabolic process"/>
    <property type="evidence" value="ECO:0007669"/>
    <property type="project" value="TreeGrafter"/>
</dbReference>
<dbReference type="GO" id="GO:0008926">
    <property type="term" value="F:mannitol-1-phosphate 5-dehydrogenase activity"/>
    <property type="evidence" value="ECO:0007669"/>
    <property type="project" value="TreeGrafter"/>
</dbReference>
<evidence type="ECO:0000256" key="1">
    <source>
        <dbReference type="ARBA" id="ARBA00023002"/>
    </source>
</evidence>
<dbReference type="RefSeq" id="WP_184097438.1">
    <property type="nucleotide sequence ID" value="NZ_JACHHN010000001.1"/>
</dbReference>
<gene>
    <name evidence="5" type="ORF">HNQ50_000632</name>
</gene>
<dbReference type="InterPro" id="IPR013328">
    <property type="entry name" value="6PGD_dom2"/>
</dbReference>
<evidence type="ECO:0000313" key="6">
    <source>
        <dbReference type="Proteomes" id="UP000543030"/>
    </source>
</evidence>
<dbReference type="SUPFAM" id="SSF48179">
    <property type="entry name" value="6-phosphogluconate dehydrogenase C-terminal domain-like"/>
    <property type="match status" value="1"/>
</dbReference>
<dbReference type="GO" id="GO:0009026">
    <property type="term" value="F:tagaturonate reductase activity"/>
    <property type="evidence" value="ECO:0007669"/>
    <property type="project" value="UniProtKB-EC"/>
</dbReference>
<dbReference type="InterPro" id="IPR013118">
    <property type="entry name" value="Mannitol_DH_C"/>
</dbReference>
<dbReference type="SUPFAM" id="SSF51735">
    <property type="entry name" value="NAD(P)-binding Rossmann-fold domains"/>
    <property type="match status" value="1"/>
</dbReference>
<name>A0A840RC69_9NEIS</name>
<organism evidence="5 6">
    <name type="scientific">Silvimonas terrae</name>
    <dbReference type="NCBI Taxonomy" id="300266"/>
    <lineage>
        <taxon>Bacteria</taxon>
        <taxon>Pseudomonadati</taxon>
        <taxon>Pseudomonadota</taxon>
        <taxon>Betaproteobacteria</taxon>
        <taxon>Neisseriales</taxon>
        <taxon>Chitinibacteraceae</taxon>
        <taxon>Silvimonas</taxon>
    </lineage>
</organism>
<dbReference type="InterPro" id="IPR013131">
    <property type="entry name" value="Mannitol_DH_N"/>
</dbReference>
<dbReference type="GO" id="GO:0019698">
    <property type="term" value="P:D-galacturonate catabolic process"/>
    <property type="evidence" value="ECO:0007669"/>
    <property type="project" value="TreeGrafter"/>
</dbReference>
<accession>A0A840RC69</accession>
<protein>
    <submittedName>
        <fullName evidence="5">Tagaturonate reductase</fullName>
        <ecNumber evidence="5">1.1.1.58</ecNumber>
    </submittedName>
</protein>
<dbReference type="AlphaFoldDB" id="A0A840RC69"/>
<dbReference type="Pfam" id="PF08125">
    <property type="entry name" value="Mannitol_dh_C"/>
    <property type="match status" value="1"/>
</dbReference>
<dbReference type="PANTHER" id="PTHR30524">
    <property type="entry name" value="MANNITOL-1-PHOSPHATE 5-DEHYDROGENASE"/>
    <property type="match status" value="1"/>
</dbReference>
<dbReference type="Proteomes" id="UP000543030">
    <property type="component" value="Unassembled WGS sequence"/>
</dbReference>
<reference evidence="5 6" key="1">
    <citation type="submission" date="2020-08" db="EMBL/GenBank/DDBJ databases">
        <title>Genomic Encyclopedia of Type Strains, Phase IV (KMG-IV): sequencing the most valuable type-strain genomes for metagenomic binning, comparative biology and taxonomic classification.</title>
        <authorList>
            <person name="Goeker M."/>
        </authorList>
    </citation>
    <scope>NUCLEOTIDE SEQUENCE [LARGE SCALE GENOMIC DNA]</scope>
    <source>
        <strain evidence="5 6">DSM 18233</strain>
    </source>
</reference>
<dbReference type="InterPro" id="IPR036291">
    <property type="entry name" value="NAD(P)-bd_dom_sf"/>
</dbReference>
<dbReference type="NCBIfam" id="NF002969">
    <property type="entry name" value="PRK03643.1"/>
    <property type="match status" value="1"/>
</dbReference>